<dbReference type="OrthoDB" id="9774177at2"/>
<keyword evidence="7" id="KW-1185">Reference proteome</keyword>
<proteinExistence type="predicted"/>
<dbReference type="InterPro" id="IPR011330">
    <property type="entry name" value="Glyco_hydro/deAcase_b/a-brl"/>
</dbReference>
<keyword evidence="5" id="KW-0119">Carbohydrate metabolism</keyword>
<evidence type="ECO:0000313" key="6">
    <source>
        <dbReference type="EMBL" id="SMD31737.1"/>
    </source>
</evidence>
<dbReference type="GO" id="GO:0046872">
    <property type="term" value="F:metal ion binding"/>
    <property type="evidence" value="ECO:0007669"/>
    <property type="project" value="UniProtKB-KW"/>
</dbReference>
<reference evidence="6 7" key="1">
    <citation type="submission" date="2017-04" db="EMBL/GenBank/DDBJ databases">
        <authorList>
            <person name="Afonso C.L."/>
            <person name="Miller P.J."/>
            <person name="Scott M.A."/>
            <person name="Spackman E."/>
            <person name="Goraichik I."/>
            <person name="Dimitrov K.M."/>
            <person name="Suarez D.L."/>
            <person name="Swayne D.E."/>
        </authorList>
    </citation>
    <scope>NUCLEOTIDE SEQUENCE [LARGE SCALE GENOMIC DNA]</scope>
    <source>
        <strain evidence="6 7">DSM 26133</strain>
    </source>
</reference>
<keyword evidence="4" id="KW-0460">Magnesium</keyword>
<dbReference type="PANTHER" id="PTHR31609:SF1">
    <property type="entry name" value="CARBOHYDRATE DEACETYLASE"/>
    <property type="match status" value="1"/>
</dbReference>
<dbReference type="Proteomes" id="UP000192472">
    <property type="component" value="Unassembled WGS sequence"/>
</dbReference>
<dbReference type="Pfam" id="PF04794">
    <property type="entry name" value="YdjC"/>
    <property type="match status" value="1"/>
</dbReference>
<dbReference type="GO" id="GO:0016787">
    <property type="term" value="F:hydrolase activity"/>
    <property type="evidence" value="ECO:0007669"/>
    <property type="project" value="UniProtKB-KW"/>
</dbReference>
<protein>
    <submittedName>
        <fullName evidence="6">YdjC-like protein</fullName>
    </submittedName>
</protein>
<evidence type="ECO:0000256" key="2">
    <source>
        <dbReference type="ARBA" id="ARBA00022723"/>
    </source>
</evidence>
<evidence type="ECO:0000313" key="7">
    <source>
        <dbReference type="Proteomes" id="UP000192472"/>
    </source>
</evidence>
<dbReference type="GO" id="GO:0019213">
    <property type="term" value="F:deacetylase activity"/>
    <property type="evidence" value="ECO:0007669"/>
    <property type="project" value="TreeGrafter"/>
</dbReference>
<dbReference type="EMBL" id="FWYF01000001">
    <property type="protein sequence ID" value="SMD31737.1"/>
    <property type="molecule type" value="Genomic_DNA"/>
</dbReference>
<dbReference type="InterPro" id="IPR006879">
    <property type="entry name" value="YdjC-like"/>
</dbReference>
<comment type="cofactor">
    <cofactor evidence="1">
        <name>Mg(2+)</name>
        <dbReference type="ChEBI" id="CHEBI:18420"/>
    </cofactor>
</comment>
<organism evidence="6 7">
    <name type="scientific">Reichenbachiella faecimaris</name>
    <dbReference type="NCBI Taxonomy" id="692418"/>
    <lineage>
        <taxon>Bacteria</taxon>
        <taxon>Pseudomonadati</taxon>
        <taxon>Bacteroidota</taxon>
        <taxon>Cytophagia</taxon>
        <taxon>Cytophagales</taxon>
        <taxon>Reichenbachiellaceae</taxon>
        <taxon>Reichenbachiella</taxon>
    </lineage>
</organism>
<keyword evidence="3" id="KW-0378">Hydrolase</keyword>
<name>A0A1W2G4Y4_REIFA</name>
<evidence type="ECO:0000256" key="4">
    <source>
        <dbReference type="ARBA" id="ARBA00022842"/>
    </source>
</evidence>
<dbReference type="Gene3D" id="3.20.20.370">
    <property type="entry name" value="Glycoside hydrolase/deacetylase"/>
    <property type="match status" value="1"/>
</dbReference>
<evidence type="ECO:0000256" key="5">
    <source>
        <dbReference type="ARBA" id="ARBA00023277"/>
    </source>
</evidence>
<keyword evidence="2" id="KW-0479">Metal-binding</keyword>
<evidence type="ECO:0000256" key="1">
    <source>
        <dbReference type="ARBA" id="ARBA00001946"/>
    </source>
</evidence>
<sequence>MNKVIFTADDYGAIPAIDEGIIKAVNAGKINSVAAFSNHDHFETKIKKLQDACAEKTFEIGCHLTISSGKPVSGRKIGLLTRSGTLSLRKGKYFKKYTQMRRSKHTDRELNDLHYELSKQVEQFDRYNVPITNLSSHHNTLFFFQDFHEIFFKVAQENGLAVRSPLNIPKAMNDLYISMVVLRMFDNMSKENRKCILNHSRNMRTFLAHFEALPKMPIALNTVHYGPLALPTNNLNNEEISSFADEKNLALREDLSVEAPEEEVMEYVFHLIDDDYAKLGEYCNQTKFSKSKYTGIDSSYFDSRMAEQRALLNFDLSALVSFESWKNL</sequence>
<gene>
    <name evidence="6" type="ORF">SAMN04488029_0072</name>
</gene>
<accession>A0A1W2G4Y4</accession>
<dbReference type="RefSeq" id="WP_084370437.1">
    <property type="nucleotide sequence ID" value="NZ_FWYF01000001.1"/>
</dbReference>
<dbReference type="SUPFAM" id="SSF88713">
    <property type="entry name" value="Glycoside hydrolase/deacetylase"/>
    <property type="match status" value="1"/>
</dbReference>
<dbReference type="GO" id="GO:0005975">
    <property type="term" value="P:carbohydrate metabolic process"/>
    <property type="evidence" value="ECO:0007669"/>
    <property type="project" value="InterPro"/>
</dbReference>
<dbReference type="PANTHER" id="PTHR31609">
    <property type="entry name" value="YDJC DEACETYLASE FAMILY MEMBER"/>
    <property type="match status" value="1"/>
</dbReference>
<evidence type="ECO:0000256" key="3">
    <source>
        <dbReference type="ARBA" id="ARBA00022801"/>
    </source>
</evidence>
<dbReference type="STRING" id="692418.SAMN04488029_0072"/>
<dbReference type="AlphaFoldDB" id="A0A1W2G4Y4"/>